<dbReference type="SUPFAM" id="SSF56563">
    <property type="entry name" value="Major capsid protein gp5"/>
    <property type="match status" value="1"/>
</dbReference>
<dbReference type="EMBL" id="BARS01046008">
    <property type="protein sequence ID" value="GAG38957.1"/>
    <property type="molecule type" value="Genomic_DNA"/>
</dbReference>
<proteinExistence type="predicted"/>
<accession>X0XUN5</accession>
<evidence type="ECO:0000313" key="1">
    <source>
        <dbReference type="EMBL" id="GAG38957.1"/>
    </source>
</evidence>
<protein>
    <submittedName>
        <fullName evidence="1">Uncharacterized protein</fullName>
    </submittedName>
</protein>
<gene>
    <name evidence="1" type="ORF">S01H1_69304</name>
</gene>
<name>X0XUN5_9ZZZZ</name>
<organism evidence="1">
    <name type="scientific">marine sediment metagenome</name>
    <dbReference type="NCBI Taxonomy" id="412755"/>
    <lineage>
        <taxon>unclassified sequences</taxon>
        <taxon>metagenomes</taxon>
        <taxon>ecological metagenomes</taxon>
    </lineage>
</organism>
<reference evidence="1" key="1">
    <citation type="journal article" date="2014" name="Front. Microbiol.">
        <title>High frequency of phylogenetically diverse reductive dehalogenase-homologous genes in deep subseafloor sedimentary metagenomes.</title>
        <authorList>
            <person name="Kawai M."/>
            <person name="Futagami T."/>
            <person name="Toyoda A."/>
            <person name="Takaki Y."/>
            <person name="Nishi S."/>
            <person name="Hori S."/>
            <person name="Arai W."/>
            <person name="Tsubouchi T."/>
            <person name="Morono Y."/>
            <person name="Uchiyama I."/>
            <person name="Ito T."/>
            <person name="Fujiyama A."/>
            <person name="Inagaki F."/>
            <person name="Takami H."/>
        </authorList>
    </citation>
    <scope>NUCLEOTIDE SEQUENCE</scope>
    <source>
        <strain evidence="1">Expedition CK06-06</strain>
    </source>
</reference>
<feature type="non-terminal residue" evidence="1">
    <location>
        <position position="205"/>
    </location>
</feature>
<dbReference type="AlphaFoldDB" id="X0XUN5"/>
<sequence length="205" mass="21589">MASGFTTTTSLAELIPEITLGVDYIFQNKDIGRSLVTVKDVSGQPGVTVEFPIYTEVTASTSVNETAVPTSHAMDISMATVTIAKRSVNVGLGDLTKKAMTDSPETVGQSMGMAMVKAIDTSIFNCISTTTYATSAGATDAALSVTHALNGLNLLEINEVDQPLHCVVHPFQYKTIRSALTPVANDDAIAVTIASDMARESLVSR</sequence>
<comment type="caution">
    <text evidence="1">The sequence shown here is derived from an EMBL/GenBank/DDBJ whole genome shotgun (WGS) entry which is preliminary data.</text>
</comment>